<accession>Q54BI0</accession>
<comment type="caution">
    <text evidence="1">The sequence shown here is derived from an EMBL/GenBank/DDBJ whole genome shotgun (WGS) entry which is preliminary data.</text>
</comment>
<dbReference type="VEuPathDB" id="AmoebaDB:DDB_G0293612"/>
<reference evidence="1 2" key="1">
    <citation type="journal article" date="2005" name="Nature">
        <title>The genome of the social amoeba Dictyostelium discoideum.</title>
        <authorList>
            <consortium name="The Dictyostelium discoideum Sequencing Consortium"/>
            <person name="Eichinger L."/>
            <person name="Pachebat J.A."/>
            <person name="Glockner G."/>
            <person name="Rajandream M.A."/>
            <person name="Sucgang R."/>
            <person name="Berriman M."/>
            <person name="Song J."/>
            <person name="Olsen R."/>
            <person name="Szafranski K."/>
            <person name="Xu Q."/>
            <person name="Tunggal B."/>
            <person name="Kummerfeld S."/>
            <person name="Madera M."/>
            <person name="Konfortov B.A."/>
            <person name="Rivero F."/>
            <person name="Bankier A.T."/>
            <person name="Lehmann R."/>
            <person name="Hamlin N."/>
            <person name="Davies R."/>
            <person name="Gaudet P."/>
            <person name="Fey P."/>
            <person name="Pilcher K."/>
            <person name="Chen G."/>
            <person name="Saunders D."/>
            <person name="Sodergren E."/>
            <person name="Davis P."/>
            <person name="Kerhornou A."/>
            <person name="Nie X."/>
            <person name="Hall N."/>
            <person name="Anjard C."/>
            <person name="Hemphill L."/>
            <person name="Bason N."/>
            <person name="Farbrother P."/>
            <person name="Desany B."/>
            <person name="Just E."/>
            <person name="Morio T."/>
            <person name="Rost R."/>
            <person name="Churcher C."/>
            <person name="Cooper J."/>
            <person name="Haydock S."/>
            <person name="van Driessche N."/>
            <person name="Cronin A."/>
            <person name="Goodhead I."/>
            <person name="Muzny D."/>
            <person name="Mourier T."/>
            <person name="Pain A."/>
            <person name="Lu M."/>
            <person name="Harper D."/>
            <person name="Lindsay R."/>
            <person name="Hauser H."/>
            <person name="James K."/>
            <person name="Quiles M."/>
            <person name="Madan Babu M."/>
            <person name="Saito T."/>
            <person name="Buchrieser C."/>
            <person name="Wardroper A."/>
            <person name="Felder M."/>
            <person name="Thangavelu M."/>
            <person name="Johnson D."/>
            <person name="Knights A."/>
            <person name="Loulseged H."/>
            <person name="Mungall K."/>
            <person name="Oliver K."/>
            <person name="Price C."/>
            <person name="Quail M.A."/>
            <person name="Urushihara H."/>
            <person name="Hernandez J."/>
            <person name="Rabbinowitsch E."/>
            <person name="Steffen D."/>
            <person name="Sanders M."/>
            <person name="Ma J."/>
            <person name="Kohara Y."/>
            <person name="Sharp S."/>
            <person name="Simmonds M."/>
            <person name="Spiegler S."/>
            <person name="Tivey A."/>
            <person name="Sugano S."/>
            <person name="White B."/>
            <person name="Walker D."/>
            <person name="Woodward J."/>
            <person name="Winckler T."/>
            <person name="Tanaka Y."/>
            <person name="Shaulsky G."/>
            <person name="Schleicher M."/>
            <person name="Weinstock G."/>
            <person name="Rosenthal A."/>
            <person name="Cox E.C."/>
            <person name="Chisholm R.L."/>
            <person name="Gibbs R."/>
            <person name="Loomis W.F."/>
            <person name="Platzer M."/>
            <person name="Kay R.R."/>
            <person name="Williams J."/>
            <person name="Dear P.H."/>
            <person name="Noegel A.A."/>
            <person name="Barrell B."/>
            <person name="Kuspa A."/>
        </authorList>
    </citation>
    <scope>NUCLEOTIDE SEQUENCE [LARGE SCALE GENOMIC DNA]</scope>
    <source>
        <strain evidence="1 2">AX4</strain>
    </source>
</reference>
<evidence type="ECO:0000313" key="1">
    <source>
        <dbReference type="EMBL" id="EAL60618.1"/>
    </source>
</evidence>
<dbReference type="AlphaFoldDB" id="Q54BI0"/>
<dbReference type="PaxDb" id="44689-DDB0192045"/>
<sequence>MDILYKKVFNNKFLQNKIYNYIQFKDREENNNDLEKCFNEYIKYYNVQDLEIERLVLRKEYRLLFETIDNYFQYGIVDPIRYWYYIITPSKYEIKLLIQLSGLGFERFLLLYNEFTILFKRLKHQLLRNVLISGNEEIFNFLLNKGYKLNLTINWDNSEFSKLNCAGNINLFKLIIENHYTRFNSDLDLISFKLLLKLSSQIRYQIGQVKSNSFYLSVQNHNNNPFYSSPPSNNNNNNNNGSIYKIYHTEISNDWNNDKCWSNFNYLDIYRYLMNRVEITCIPISKLFVSFRVSDISLAKAICEYSNERVHHQTGEGIDEVDSYITKLGIILNTLKYRNSYRSQLLSIPQSIYQVLKFTLENHISREKKTDQLYGNIENIFKPIHSKHPFANDISHHHLNDDPTNPVTVYSINYNQLNDDDDRLFKLFLENDYLPNCLDEFKYMLSKNLKIKNESDNIGKLFIHCSNQLTDFEFLKFCYQHYQPNSKEILKNVIHDCIISTFEISTWIINQVFPYGYCNSDINQFIPKSPSNYCLQNLIIFDQKSLELVLPIINIDLNLFKSIIGFKNSNFYFVFIQLYKKLLLEKANDPTSVSNITSEILKSIYYKDWFPLFKYILDNDYKGNNEKIQSIYKSFKKTQPYQLHPKYHSLIQFTLSNNINNNNNNHPNYLNFIINSMYQNGEQLLKVYDGSLSTIKNNLQSIKFNSTKVLNNVFENIISPHYIIPNQNNNNNNHSNYFISRLIGTSIKKFYFLLNFNDNDNNNNNYISVNNNFLKINFKIIIKESILSNYLSILKYIIFRNDNKEKVFGSSSDFQFMIEFHSYFLFYSILSFLEKRNNRKQYSIGNSLLLKSSLEIVNHCIEIFNNHSIYYQLNQILNFIKNENVSLILFKNNLNLFLNNINQISINEDKLKKFLLNLKKNINE</sequence>
<dbReference type="Proteomes" id="UP000002195">
    <property type="component" value="Unassembled WGS sequence"/>
</dbReference>
<name>Q54BI0_DICDI</name>
<dbReference type="EMBL" id="AAFI02000218">
    <property type="protein sequence ID" value="EAL60618.1"/>
    <property type="molecule type" value="Genomic_DNA"/>
</dbReference>
<protein>
    <submittedName>
        <fullName evidence="1">Uncharacterized protein</fullName>
    </submittedName>
</protein>
<keyword evidence="2" id="KW-1185">Reference proteome</keyword>
<dbReference type="GeneID" id="8629339"/>
<dbReference type="RefSeq" id="XP_629049.1">
    <property type="nucleotide sequence ID" value="XM_629047.1"/>
</dbReference>
<evidence type="ECO:0000313" key="2">
    <source>
        <dbReference type="Proteomes" id="UP000002195"/>
    </source>
</evidence>
<dbReference type="HOGENOM" id="CLU_320660_0_0_1"/>
<dbReference type="dictyBase" id="DDB_G0293612"/>
<dbReference type="InParanoid" id="Q54BI0"/>
<dbReference type="KEGG" id="ddi:DDB_G0293612"/>
<gene>
    <name evidence="1" type="ORF">DDB_G0293612</name>
</gene>
<organism evidence="1 2">
    <name type="scientific">Dictyostelium discoideum</name>
    <name type="common">Social amoeba</name>
    <dbReference type="NCBI Taxonomy" id="44689"/>
    <lineage>
        <taxon>Eukaryota</taxon>
        <taxon>Amoebozoa</taxon>
        <taxon>Evosea</taxon>
        <taxon>Eumycetozoa</taxon>
        <taxon>Dictyostelia</taxon>
        <taxon>Dictyosteliales</taxon>
        <taxon>Dictyosteliaceae</taxon>
        <taxon>Dictyostelium</taxon>
    </lineage>
</organism>
<proteinExistence type="predicted"/>
<dbReference type="FunCoup" id="Q54BI0">
    <property type="interactions" value="1"/>
</dbReference>
<dbReference type="GO" id="GO:0004402">
    <property type="term" value="F:histone acetyltransferase activity"/>
    <property type="evidence" value="ECO:0000318"/>
    <property type="project" value="GO_Central"/>
</dbReference>